<dbReference type="AlphaFoldDB" id="A0A2W4W9N8"/>
<feature type="transmembrane region" description="Helical" evidence="1">
    <location>
        <begin position="196"/>
        <end position="218"/>
    </location>
</feature>
<evidence type="ECO:0000313" key="2">
    <source>
        <dbReference type="EMBL" id="PZO38649.1"/>
    </source>
</evidence>
<evidence type="ECO:0000256" key="1">
    <source>
        <dbReference type="SAM" id="Phobius"/>
    </source>
</evidence>
<sequence>MSQITINQKAIARYSTPQLLKGGLYITWGTSLILLITTITAVQGQRYAIKTIGKDAAPSIIAAQHIKSGLADLDANAANKLLVEVGKNPEAEKAYDDRRKEVVEASLSAAENITYGDAERTPILTLFIALGDYRIKIHEARIYQKQKNDAGMLTAYRAGADIIDNTLLPAADALDRTNREALNSVYKEQKFTTGKYLFFVFISAMGLTGVLIALQVFLNRRMRRLLNPMLLAATAIAILFTGYTVKSLFSASYQLKVAKEDAFESIHALWQIRALAYSANGDESRYLLDPTMAAKHEQAFSTKVSQLAQLPDGTTFKTVLSSLSSTDSDGKNNVGFKGLFADELNNITFTGERAAAIATLVAFSNYFEIDRQIRQLQQSGNHEAAVALCIGNNQGQSNWAFNRFDDALDRTLAINQQAFDRAVEKGFKEMENFEIIAPVTLIAIALLTLFGLLPRTKEYSN</sequence>
<dbReference type="Proteomes" id="UP000249467">
    <property type="component" value="Unassembled WGS sequence"/>
</dbReference>
<name>A0A2W4W9N8_9CYAN</name>
<comment type="caution">
    <text evidence="2">The sequence shown here is derived from an EMBL/GenBank/DDBJ whole genome shotgun (WGS) entry which is preliminary data.</text>
</comment>
<accession>A0A2W4W9N8</accession>
<protein>
    <recommendedName>
        <fullName evidence="4">Secreted protein</fullName>
    </recommendedName>
</protein>
<evidence type="ECO:0008006" key="4">
    <source>
        <dbReference type="Google" id="ProtNLM"/>
    </source>
</evidence>
<keyword evidence="1" id="KW-1133">Transmembrane helix</keyword>
<feature type="transmembrane region" description="Helical" evidence="1">
    <location>
        <begin position="23"/>
        <end position="42"/>
    </location>
</feature>
<keyword evidence="1" id="KW-0812">Transmembrane</keyword>
<organism evidence="2 3">
    <name type="scientific">Pseudanabaena frigida</name>
    <dbReference type="NCBI Taxonomy" id="945775"/>
    <lineage>
        <taxon>Bacteria</taxon>
        <taxon>Bacillati</taxon>
        <taxon>Cyanobacteriota</taxon>
        <taxon>Cyanophyceae</taxon>
        <taxon>Pseudanabaenales</taxon>
        <taxon>Pseudanabaenaceae</taxon>
        <taxon>Pseudanabaena</taxon>
    </lineage>
</organism>
<reference evidence="2 3" key="1">
    <citation type="submission" date="2018-04" db="EMBL/GenBank/DDBJ databases">
        <authorList>
            <person name="Go L.Y."/>
            <person name="Mitchell J.A."/>
        </authorList>
    </citation>
    <scope>NUCLEOTIDE SEQUENCE [LARGE SCALE GENOMIC DNA]</scope>
    <source>
        <strain evidence="2">ULC066bin1</strain>
    </source>
</reference>
<feature type="transmembrane region" description="Helical" evidence="1">
    <location>
        <begin position="435"/>
        <end position="453"/>
    </location>
</feature>
<dbReference type="EMBL" id="QBML01000022">
    <property type="protein sequence ID" value="PZO38649.1"/>
    <property type="molecule type" value="Genomic_DNA"/>
</dbReference>
<keyword evidence="1" id="KW-0472">Membrane</keyword>
<gene>
    <name evidence="2" type="ORF">DCF19_15720</name>
</gene>
<feature type="transmembrane region" description="Helical" evidence="1">
    <location>
        <begin position="230"/>
        <end position="249"/>
    </location>
</feature>
<evidence type="ECO:0000313" key="3">
    <source>
        <dbReference type="Proteomes" id="UP000249467"/>
    </source>
</evidence>
<reference evidence="2 3" key="2">
    <citation type="submission" date="2018-06" db="EMBL/GenBank/DDBJ databases">
        <title>Metagenomic assembly of (sub)arctic Cyanobacteria and their associated microbiome from non-axenic cultures.</title>
        <authorList>
            <person name="Baurain D."/>
        </authorList>
    </citation>
    <scope>NUCLEOTIDE SEQUENCE [LARGE SCALE GENOMIC DNA]</scope>
    <source>
        <strain evidence="2">ULC066bin1</strain>
    </source>
</reference>
<proteinExistence type="predicted"/>